<feature type="domain" description="Sushi" evidence="6">
    <location>
        <begin position="443"/>
        <end position="504"/>
    </location>
</feature>
<keyword evidence="3 5" id="KW-1015">Disulfide bond</keyword>
<evidence type="ECO:0000256" key="3">
    <source>
        <dbReference type="ARBA" id="ARBA00023157"/>
    </source>
</evidence>
<evidence type="ECO:0000259" key="6">
    <source>
        <dbReference type="PROSITE" id="PS50923"/>
    </source>
</evidence>
<organism evidence="7 8">
    <name type="scientific">Anopheles dirus</name>
    <dbReference type="NCBI Taxonomy" id="7168"/>
    <lineage>
        <taxon>Eukaryota</taxon>
        <taxon>Metazoa</taxon>
        <taxon>Ecdysozoa</taxon>
        <taxon>Arthropoda</taxon>
        <taxon>Hexapoda</taxon>
        <taxon>Insecta</taxon>
        <taxon>Pterygota</taxon>
        <taxon>Neoptera</taxon>
        <taxon>Endopterygota</taxon>
        <taxon>Diptera</taxon>
        <taxon>Nematocera</taxon>
        <taxon>Culicoidea</taxon>
        <taxon>Culicidae</taxon>
        <taxon>Anophelinae</taxon>
        <taxon>Anopheles</taxon>
    </lineage>
</organism>
<keyword evidence="2" id="KW-0677">Repeat</keyword>
<evidence type="ECO:0000256" key="2">
    <source>
        <dbReference type="ARBA" id="ARBA00022737"/>
    </source>
</evidence>
<keyword evidence="8" id="KW-1185">Reference proteome</keyword>
<reference evidence="8" key="1">
    <citation type="submission" date="2013-03" db="EMBL/GenBank/DDBJ databases">
        <title>The Genome Sequence of Anopheles dirus WRAIR2.</title>
        <authorList>
            <consortium name="The Broad Institute Genomics Platform"/>
            <person name="Neafsey D.E."/>
            <person name="Walton C."/>
            <person name="Walker B."/>
            <person name="Young S.K."/>
            <person name="Zeng Q."/>
            <person name="Gargeya S."/>
            <person name="Fitzgerald M."/>
            <person name="Haas B."/>
            <person name="Abouelleil A."/>
            <person name="Allen A.W."/>
            <person name="Alvarado L."/>
            <person name="Arachchi H.M."/>
            <person name="Berlin A.M."/>
            <person name="Chapman S.B."/>
            <person name="Gainer-Dewar J."/>
            <person name="Goldberg J."/>
            <person name="Griggs A."/>
            <person name="Gujja S."/>
            <person name="Hansen M."/>
            <person name="Howarth C."/>
            <person name="Imamovic A."/>
            <person name="Ireland A."/>
            <person name="Larimer J."/>
            <person name="McCowan C."/>
            <person name="Murphy C."/>
            <person name="Pearson M."/>
            <person name="Poon T.W."/>
            <person name="Priest M."/>
            <person name="Roberts A."/>
            <person name="Saif S."/>
            <person name="Shea T."/>
            <person name="Sisk P."/>
            <person name="Sykes S."/>
            <person name="Wortman J."/>
            <person name="Nusbaum C."/>
            <person name="Birren B."/>
        </authorList>
    </citation>
    <scope>NUCLEOTIDE SEQUENCE [LARGE SCALE GENOMIC DNA]</scope>
    <source>
        <strain evidence="8">WRAIR2</strain>
    </source>
</reference>
<evidence type="ECO:0000313" key="7">
    <source>
        <dbReference type="EnsemblMetazoa" id="ADIR000950-PA"/>
    </source>
</evidence>
<dbReference type="SMART" id="SM00032">
    <property type="entry name" value="CCP"/>
    <property type="match status" value="5"/>
</dbReference>
<feature type="disulfide bond" evidence="5">
    <location>
        <begin position="106"/>
        <end position="133"/>
    </location>
</feature>
<feature type="domain" description="Sushi" evidence="6">
    <location>
        <begin position="381"/>
        <end position="442"/>
    </location>
</feature>
<dbReference type="VEuPathDB" id="VectorBase:ADIR000950"/>
<dbReference type="PANTHER" id="PTHR19325:SF575">
    <property type="entry name" value="LOCOMOTION-RELATED PROTEIN HIKARU GENKI"/>
    <property type="match status" value="1"/>
</dbReference>
<feature type="disulfide bond" evidence="5">
    <location>
        <begin position="413"/>
        <end position="440"/>
    </location>
</feature>
<dbReference type="STRING" id="7168.A0A182MZZ5"/>
<dbReference type="EnsemblMetazoa" id="ADIR000950-RA">
    <property type="protein sequence ID" value="ADIR000950-PA"/>
    <property type="gene ID" value="ADIR000950"/>
</dbReference>
<name>A0A182MZZ5_9DIPT</name>
<dbReference type="SUPFAM" id="SSF57535">
    <property type="entry name" value="Complement control module/SCR domain"/>
    <property type="match status" value="5"/>
</dbReference>
<feature type="domain" description="Sushi" evidence="6">
    <location>
        <begin position="5"/>
        <end position="62"/>
    </location>
</feature>
<dbReference type="CDD" id="cd00033">
    <property type="entry name" value="CCP"/>
    <property type="match status" value="5"/>
</dbReference>
<dbReference type="InterPro" id="IPR000436">
    <property type="entry name" value="Sushi_SCR_CCP_dom"/>
</dbReference>
<keyword evidence="4" id="KW-0325">Glycoprotein</keyword>
<dbReference type="Pfam" id="PF00084">
    <property type="entry name" value="Sushi"/>
    <property type="match status" value="4"/>
</dbReference>
<dbReference type="InterPro" id="IPR050350">
    <property type="entry name" value="Compl-Cell_Adhes-Reg"/>
</dbReference>
<feature type="domain" description="Sushi" evidence="6">
    <location>
        <begin position="64"/>
        <end position="135"/>
    </location>
</feature>
<evidence type="ECO:0000313" key="8">
    <source>
        <dbReference type="Proteomes" id="UP000075884"/>
    </source>
</evidence>
<accession>A0A182MZZ5</accession>
<dbReference type="PANTHER" id="PTHR19325">
    <property type="entry name" value="COMPLEMENT COMPONENT-RELATED SUSHI DOMAIN-CONTAINING"/>
    <property type="match status" value="1"/>
</dbReference>
<proteinExistence type="predicted"/>
<evidence type="ECO:0000256" key="4">
    <source>
        <dbReference type="ARBA" id="ARBA00023180"/>
    </source>
</evidence>
<comment type="caution">
    <text evidence="5">Lacks conserved residue(s) required for the propagation of feature annotation.</text>
</comment>
<keyword evidence="1 5" id="KW-0768">Sushi</keyword>
<evidence type="ECO:0000256" key="5">
    <source>
        <dbReference type="PROSITE-ProRule" id="PRU00302"/>
    </source>
</evidence>
<dbReference type="Proteomes" id="UP000075884">
    <property type="component" value="Unassembled WGS sequence"/>
</dbReference>
<dbReference type="Gene3D" id="2.10.70.10">
    <property type="entry name" value="Complement Module, domain 1"/>
    <property type="match status" value="5"/>
</dbReference>
<protein>
    <recommendedName>
        <fullName evidence="6">Sushi domain-containing protein</fullName>
    </recommendedName>
</protein>
<sequence length="556" mass="61128">SSQVIRCGTVDAPLNGHVTLSKTSYGGEARFSCDEGFLVTGDDILRCTAQGTWSAQAPECISIVRCPPLALTANDGRAPVIYATERGPIPPSLGSYDVGVLAEIRCLPDYALTDENLLTCLDSGQWDLPLPECVPVPTATEPSTAHLLIRVNRRPDVPFWKHLKDYLFHGCTATVPRRLSLFCYTAGGTIAIGTSNWTDLAGYTLHTDVAQIDVKLLAHLVRTLQQPDVRGLRPDNLFQFVLYGAVGAIPPAARYPPQVEDAYRYVVCQFIDVILMDRELNYDDEIVVDIGREENTNTKIKYLLKHVAQHIYQEYQRRLEERSARETAALKKIIALAEVMPPVVATTPPPTTTTTTTPAPTPRCPLSHLAFPPIDSHVVAAVLRHPAGPSLTFETLARSGLHAEPGDRVQYGCADGFSMRGSGVTVCGTDGRWSTEVGFCEGAVCEHPPSRPNMLIALESRDRQYYVDDEIAYRCETGYTIKGHPVIKCQPNGRWTHLMARCTRISCGRPKNLAVGNIVAGQSFMYGDTLRVRCQLRTADITCQANGQWTTVDGCW</sequence>
<reference evidence="7" key="2">
    <citation type="submission" date="2020-05" db="UniProtKB">
        <authorList>
            <consortium name="EnsemblMetazoa"/>
        </authorList>
    </citation>
    <scope>IDENTIFICATION</scope>
    <source>
        <strain evidence="7">WRAIR2</strain>
    </source>
</reference>
<dbReference type="AlphaFoldDB" id="A0A182MZZ5"/>
<feature type="disulfide bond" evidence="5">
    <location>
        <begin position="475"/>
        <end position="502"/>
    </location>
</feature>
<dbReference type="PROSITE" id="PS50923">
    <property type="entry name" value="SUSHI"/>
    <property type="match status" value="4"/>
</dbReference>
<feature type="disulfide bond" evidence="5">
    <location>
        <begin position="33"/>
        <end position="60"/>
    </location>
</feature>
<evidence type="ECO:0000256" key="1">
    <source>
        <dbReference type="ARBA" id="ARBA00022659"/>
    </source>
</evidence>
<dbReference type="InterPro" id="IPR035976">
    <property type="entry name" value="Sushi/SCR/CCP_sf"/>
</dbReference>